<feature type="compositionally biased region" description="Basic and acidic residues" evidence="1">
    <location>
        <begin position="229"/>
        <end position="246"/>
    </location>
</feature>
<feature type="region of interest" description="Disordered" evidence="1">
    <location>
        <begin position="57"/>
        <end position="84"/>
    </location>
</feature>
<reference evidence="2" key="1">
    <citation type="submission" date="2022-07" db="EMBL/GenBank/DDBJ databases">
        <title>Chromosome-level genome of Muraenolepis orangiensis.</title>
        <authorList>
            <person name="Kim J."/>
        </authorList>
    </citation>
    <scope>NUCLEOTIDE SEQUENCE</scope>
    <source>
        <strain evidence="2">KU_S4_2022</strain>
        <tissue evidence="2">Muscle</tissue>
    </source>
</reference>
<name>A0A9Q0IMY1_9TELE</name>
<evidence type="ECO:0000256" key="1">
    <source>
        <dbReference type="SAM" id="MobiDB-lite"/>
    </source>
</evidence>
<organism evidence="2 3">
    <name type="scientific">Muraenolepis orangiensis</name>
    <name type="common">Patagonian moray cod</name>
    <dbReference type="NCBI Taxonomy" id="630683"/>
    <lineage>
        <taxon>Eukaryota</taxon>
        <taxon>Metazoa</taxon>
        <taxon>Chordata</taxon>
        <taxon>Craniata</taxon>
        <taxon>Vertebrata</taxon>
        <taxon>Euteleostomi</taxon>
        <taxon>Actinopterygii</taxon>
        <taxon>Neopterygii</taxon>
        <taxon>Teleostei</taxon>
        <taxon>Neoteleostei</taxon>
        <taxon>Acanthomorphata</taxon>
        <taxon>Zeiogadaria</taxon>
        <taxon>Gadariae</taxon>
        <taxon>Gadiformes</taxon>
        <taxon>Muraenolepidoidei</taxon>
        <taxon>Muraenolepididae</taxon>
        <taxon>Muraenolepis</taxon>
    </lineage>
</organism>
<dbReference type="AlphaFoldDB" id="A0A9Q0IMY1"/>
<evidence type="ECO:0000313" key="3">
    <source>
        <dbReference type="Proteomes" id="UP001148018"/>
    </source>
</evidence>
<protein>
    <submittedName>
        <fullName evidence="2">Uncharacterized protein</fullName>
    </submittedName>
</protein>
<gene>
    <name evidence="2" type="ORF">NHX12_026058</name>
</gene>
<feature type="compositionally biased region" description="Polar residues" evidence="1">
    <location>
        <begin position="282"/>
        <end position="291"/>
    </location>
</feature>
<evidence type="ECO:0000313" key="2">
    <source>
        <dbReference type="EMBL" id="KAJ3606537.1"/>
    </source>
</evidence>
<dbReference type="Proteomes" id="UP001148018">
    <property type="component" value="Unassembled WGS sequence"/>
</dbReference>
<feature type="non-terminal residue" evidence="2">
    <location>
        <position position="1"/>
    </location>
</feature>
<feature type="region of interest" description="Disordered" evidence="1">
    <location>
        <begin position="169"/>
        <end position="312"/>
    </location>
</feature>
<sequence>DTVQACGKKEIYRLCVKVLNLRSLAGVKESRWAKFSCTDSSLKGSWRCRYKLPVEKRTADSKNNPSPREDVSHSLEGTGGGAGKNKFPGLHPSSCPLNYILMSSCLTRLSALLFSAPPPQTTPGDTRTHAHTHTHVSVISFKTAVISHFSYAPVIPLDGVLDANSLSRPSENVRAGVPGRTGGPREDTPTHISLSEQVDPRAKQTAKHRGVVEAGKHQPPPTHARHCHRGGERQTETASSEAHEGSSHIGSRLGSSLKGPDFPGPLTREESQREREMGQFSREPSQLQSSAGRRCGGAQSNPIRRGVSSAERSSVLEKSVFLGLIQSSGERGCGLGRGSKMRHDSLSSILISNLVLPD</sequence>
<proteinExistence type="predicted"/>
<accession>A0A9Q0IMY1</accession>
<comment type="caution">
    <text evidence="2">The sequence shown here is derived from an EMBL/GenBank/DDBJ whole genome shotgun (WGS) entry which is preliminary data.</text>
</comment>
<keyword evidence="3" id="KW-1185">Reference proteome</keyword>
<feature type="compositionally biased region" description="Basic and acidic residues" evidence="1">
    <location>
        <begin position="267"/>
        <end position="277"/>
    </location>
</feature>
<dbReference type="EMBL" id="JANIIK010000042">
    <property type="protein sequence ID" value="KAJ3606537.1"/>
    <property type="molecule type" value="Genomic_DNA"/>
</dbReference>